<evidence type="ECO:0000313" key="4">
    <source>
        <dbReference type="Proteomes" id="UP000186110"/>
    </source>
</evidence>
<dbReference type="PANTHER" id="PTHR37533">
    <property type="entry name" value="FLAGELLAR HOOK-LENGTH CONTROL PROTEIN"/>
    <property type="match status" value="1"/>
</dbReference>
<dbReference type="CDD" id="cd17470">
    <property type="entry name" value="T3SS_Flik_C"/>
    <property type="match status" value="1"/>
</dbReference>
<dbReference type="Pfam" id="PF02120">
    <property type="entry name" value="Flg_hook"/>
    <property type="match status" value="1"/>
</dbReference>
<dbReference type="AlphaFoldDB" id="A0A1P8KFB8"/>
<dbReference type="Gene3D" id="3.30.750.140">
    <property type="match status" value="1"/>
</dbReference>
<gene>
    <name evidence="3" type="ORF">RS694_03045</name>
</gene>
<dbReference type="EMBL" id="CP019239">
    <property type="protein sequence ID" value="APW44661.1"/>
    <property type="molecule type" value="Genomic_DNA"/>
</dbReference>
<dbReference type="STRING" id="1484693.RS694_03045"/>
<organism evidence="3 4">
    <name type="scientific">Rhodoferax saidenbachensis</name>
    <dbReference type="NCBI Taxonomy" id="1484693"/>
    <lineage>
        <taxon>Bacteria</taxon>
        <taxon>Pseudomonadati</taxon>
        <taxon>Pseudomonadota</taxon>
        <taxon>Betaproteobacteria</taxon>
        <taxon>Burkholderiales</taxon>
        <taxon>Comamonadaceae</taxon>
        <taxon>Rhodoferax</taxon>
    </lineage>
</organism>
<dbReference type="KEGG" id="rsb:RS694_03045"/>
<feature type="region of interest" description="Disordered" evidence="1">
    <location>
        <begin position="78"/>
        <end position="129"/>
    </location>
</feature>
<evidence type="ECO:0000313" key="3">
    <source>
        <dbReference type="EMBL" id="APW44661.1"/>
    </source>
</evidence>
<keyword evidence="4" id="KW-1185">Reference proteome</keyword>
<dbReference type="InterPro" id="IPR021136">
    <property type="entry name" value="Flagellar_hook_control-like_C"/>
</dbReference>
<evidence type="ECO:0000256" key="1">
    <source>
        <dbReference type="SAM" id="MobiDB-lite"/>
    </source>
</evidence>
<dbReference type="PANTHER" id="PTHR37533:SF2">
    <property type="entry name" value="FLAGELLAR HOOK-LENGTH CONTROL PROTEIN"/>
    <property type="match status" value="1"/>
</dbReference>
<dbReference type="Proteomes" id="UP000186110">
    <property type="component" value="Chromosome"/>
</dbReference>
<accession>A0A1P8KFB8</accession>
<sequence length="129" mass="13512">MGVAEQVTYWISQDVQKAEMMLDGVGETPVEVSIRMSGNEAHVAFRTDESQTRDVLQNATAELKEMLGREGLMLAGVSVGASGTGDSGGQDRKSRQGAKQALVEVAQTPSVTSRGPGVGSSGRAVDLFV</sequence>
<dbReference type="InterPro" id="IPR052563">
    <property type="entry name" value="FliK"/>
</dbReference>
<keyword evidence="3" id="KW-0969">Cilium</keyword>
<dbReference type="InterPro" id="IPR038610">
    <property type="entry name" value="FliK-like_C_sf"/>
</dbReference>
<proteinExistence type="predicted"/>
<feature type="domain" description="Flagellar hook-length control protein-like C-terminal" evidence="2">
    <location>
        <begin position="5"/>
        <end position="84"/>
    </location>
</feature>
<reference evidence="3 4" key="1">
    <citation type="submission" date="2017-01" db="EMBL/GenBank/DDBJ databases">
        <authorList>
            <person name="Mah S.A."/>
            <person name="Swanson W.J."/>
            <person name="Moy G.W."/>
            <person name="Vacquier V.D."/>
        </authorList>
    </citation>
    <scope>NUCLEOTIDE SEQUENCE [LARGE SCALE GENOMIC DNA]</scope>
    <source>
        <strain evidence="3 4">DSM 22694</strain>
    </source>
</reference>
<keyword evidence="3" id="KW-0282">Flagellum</keyword>
<name>A0A1P8KFB8_9BURK</name>
<protein>
    <submittedName>
        <fullName evidence="3">Flagellar hook-length control protein FliK</fullName>
    </submittedName>
</protein>
<keyword evidence="3" id="KW-0966">Cell projection</keyword>
<evidence type="ECO:0000259" key="2">
    <source>
        <dbReference type="Pfam" id="PF02120"/>
    </source>
</evidence>
<dbReference type="eggNOG" id="COG3144">
    <property type="taxonomic scope" value="Bacteria"/>
</dbReference>